<reference evidence="2" key="1">
    <citation type="submission" date="2017-02" db="EMBL/GenBank/DDBJ databases">
        <title>Tessaracoccus aquaemaris sp. nov., isolated from the intestine of a Korean rockfish, Sebastes schlegelii, in a marine aquaculture pond.</title>
        <authorList>
            <person name="Tak E.J."/>
            <person name="Bae J.-W."/>
        </authorList>
    </citation>
    <scope>NUCLEOTIDE SEQUENCE [LARGE SCALE GENOMIC DNA]</scope>
    <source>
        <strain evidence="2">NSG39</strain>
    </source>
</reference>
<evidence type="ECO:0000313" key="2">
    <source>
        <dbReference type="Proteomes" id="UP000188145"/>
    </source>
</evidence>
<keyword evidence="1" id="KW-0418">Kinase</keyword>
<accession>A0A1Q2CQG1</accession>
<organism evidence="1 2">
    <name type="scientific">Tessaracoccus aquimaris</name>
    <dbReference type="NCBI Taxonomy" id="1332264"/>
    <lineage>
        <taxon>Bacteria</taxon>
        <taxon>Bacillati</taxon>
        <taxon>Actinomycetota</taxon>
        <taxon>Actinomycetes</taxon>
        <taxon>Propionibacteriales</taxon>
        <taxon>Propionibacteriaceae</taxon>
        <taxon>Tessaracoccus</taxon>
    </lineage>
</organism>
<dbReference type="OrthoDB" id="3192509at2"/>
<dbReference type="KEGG" id="tes:BW730_13130"/>
<dbReference type="AlphaFoldDB" id="A0A1Q2CQG1"/>
<dbReference type="SUPFAM" id="SSF52540">
    <property type="entry name" value="P-loop containing nucleoside triphosphate hydrolases"/>
    <property type="match status" value="1"/>
</dbReference>
<dbReference type="Gene3D" id="3.40.50.300">
    <property type="entry name" value="P-loop containing nucleotide triphosphate hydrolases"/>
    <property type="match status" value="1"/>
</dbReference>
<keyword evidence="1" id="KW-0808">Transferase</keyword>
<dbReference type="STRING" id="1332264.BW730_13130"/>
<evidence type="ECO:0000313" key="1">
    <source>
        <dbReference type="EMBL" id="AQP48305.1"/>
    </source>
</evidence>
<dbReference type="NCBIfam" id="NF006743">
    <property type="entry name" value="PRK09270.1-2"/>
    <property type="match status" value="1"/>
</dbReference>
<gene>
    <name evidence="1" type="ORF">BW730_13130</name>
</gene>
<protein>
    <submittedName>
        <fullName evidence="1">Nucleoside/nucleotide kinase family protein</fullName>
    </submittedName>
</protein>
<sequence length="214" mass="23694">MSQTPRRITATIDEVVERVRAMIVPGRRRVLAIVGSPGAGKSTLCEAIERGLGDQVVVAGMDGFHLDNPILLSRGRREDKGAPDTFDVDGYLAMLRRLVAAEEAITYAPRFDREIETSIGSAIAVPRDVPLVVTEGTYLLQPTGGWELVKDLVDEVWFLDLPTDVRQGRLLDRRLGHGDDEEHARDWVLRVDQATADRVDATKDRADLIVTILD</sequence>
<dbReference type="GO" id="GO:0016301">
    <property type="term" value="F:kinase activity"/>
    <property type="evidence" value="ECO:0007669"/>
    <property type="project" value="UniProtKB-KW"/>
</dbReference>
<dbReference type="InterPro" id="IPR027417">
    <property type="entry name" value="P-loop_NTPase"/>
</dbReference>
<keyword evidence="2" id="KW-1185">Reference proteome</keyword>
<name>A0A1Q2CQG1_9ACTN</name>
<dbReference type="EMBL" id="CP019606">
    <property type="protein sequence ID" value="AQP48305.1"/>
    <property type="molecule type" value="Genomic_DNA"/>
</dbReference>
<dbReference type="RefSeq" id="WP_077686636.1">
    <property type="nucleotide sequence ID" value="NZ_CP019606.1"/>
</dbReference>
<dbReference type="PANTHER" id="PTHR10285">
    <property type="entry name" value="URIDINE KINASE"/>
    <property type="match status" value="1"/>
</dbReference>
<proteinExistence type="predicted"/>
<dbReference type="Proteomes" id="UP000188145">
    <property type="component" value="Chromosome"/>
</dbReference>